<sequence length="113" mass="13395">MLEIKNKPMEISFDDKDLEELIFTGKNRKYKKLSKDKVFMKALVDVYNYMNAVSCVKDLQPYSFLHYEVLKHIGLSSVRIMNGRVERLLFAEYENGIRITIIELNETHYGRKK</sequence>
<evidence type="ECO:0000313" key="1">
    <source>
        <dbReference type="EMBL" id="EEF91639.1"/>
    </source>
</evidence>
<reference evidence="1 2" key="2">
    <citation type="submission" date="2009-01" db="EMBL/GenBank/DDBJ databases">
        <title>Draft genome sequence of Bacteroides cellulosilyticus (DSM 14838).</title>
        <authorList>
            <person name="Sudarsanam P."/>
            <person name="Ley R."/>
            <person name="Guruge J."/>
            <person name="Turnbaugh P.J."/>
            <person name="Mahowald M."/>
            <person name="Liep D."/>
            <person name="Gordon J."/>
        </authorList>
    </citation>
    <scope>NUCLEOTIDE SEQUENCE [LARGE SCALE GENOMIC DNA]</scope>
    <source>
        <strain evidence="1 2">DSM 14838</strain>
    </source>
</reference>
<evidence type="ECO:0008006" key="3">
    <source>
        <dbReference type="Google" id="ProtNLM"/>
    </source>
</evidence>
<proteinExistence type="predicted"/>
<dbReference type="EMBL" id="ACCH01000065">
    <property type="protein sequence ID" value="EEF91639.1"/>
    <property type="molecule type" value="Genomic_DNA"/>
</dbReference>
<dbReference type="Proteomes" id="UP000003711">
    <property type="component" value="Unassembled WGS sequence"/>
</dbReference>
<name>E2N8T0_9BACE</name>
<evidence type="ECO:0000313" key="2">
    <source>
        <dbReference type="Proteomes" id="UP000003711"/>
    </source>
</evidence>
<dbReference type="HOGENOM" id="CLU_170860_0_0_10"/>
<gene>
    <name evidence="1" type="ORF">BACCELL_00675</name>
</gene>
<reference evidence="1 2" key="1">
    <citation type="submission" date="2008-12" db="EMBL/GenBank/DDBJ databases">
        <authorList>
            <person name="Fulton L."/>
            <person name="Clifton S."/>
            <person name="Fulton B."/>
            <person name="Xu J."/>
            <person name="Minx P."/>
            <person name="Pepin K.H."/>
            <person name="Johnson M."/>
            <person name="Bhonagiri V."/>
            <person name="Nash W.E."/>
            <person name="Mardis E.R."/>
            <person name="Wilson R.K."/>
        </authorList>
    </citation>
    <scope>NUCLEOTIDE SEQUENCE [LARGE SCALE GENOMIC DNA]</scope>
    <source>
        <strain evidence="1 2">DSM 14838</strain>
    </source>
</reference>
<dbReference type="AlphaFoldDB" id="E2N8T0"/>
<comment type="caution">
    <text evidence="1">The sequence shown here is derived from an EMBL/GenBank/DDBJ whole genome shotgun (WGS) entry which is preliminary data.</text>
</comment>
<accession>E2N8T0</accession>
<protein>
    <recommendedName>
        <fullName evidence="3">Plasmid maintenance system killer protein</fullName>
    </recommendedName>
</protein>
<organism evidence="1 2">
    <name type="scientific">Bacteroides cellulosilyticus DSM 14838</name>
    <dbReference type="NCBI Taxonomy" id="537012"/>
    <lineage>
        <taxon>Bacteria</taxon>
        <taxon>Pseudomonadati</taxon>
        <taxon>Bacteroidota</taxon>
        <taxon>Bacteroidia</taxon>
        <taxon>Bacteroidales</taxon>
        <taxon>Bacteroidaceae</taxon>
        <taxon>Bacteroides</taxon>
    </lineage>
</organism>